<dbReference type="SUPFAM" id="SSF140804">
    <property type="entry name" value="YidB-like"/>
    <property type="match status" value="1"/>
</dbReference>
<dbReference type="Pfam" id="PF20159">
    <property type="entry name" value="YidB"/>
    <property type="match status" value="1"/>
</dbReference>
<sequence>MGILDDALKQFTQGGGGNASQPLVVILQELLVGKPQQPGVRQASPQQEAEVPQSSAAPQGGAGAGGLGGLLAQLQAAGLDDAVKSWIGTGQNKPVQPEDLGDALGKRAVTQMADKAGCSQQDLLSQLAAALPGIIDKLTQDGRVPTQAEINQRIRGQ</sequence>
<reference evidence="2 3" key="1">
    <citation type="submission" date="2019-11" db="EMBL/GenBank/DDBJ databases">
        <title>Identification of a novel strain.</title>
        <authorList>
            <person name="Xu Q."/>
            <person name="Wang G."/>
        </authorList>
    </citation>
    <scope>NUCLEOTIDE SEQUENCE [LARGE SCALE GENOMIC DNA]</scope>
    <source>
        <strain evidence="3">xq</strain>
    </source>
</reference>
<organism evidence="2 3">
    <name type="scientific">Hyphomicrobium album</name>
    <dbReference type="NCBI Taxonomy" id="2665159"/>
    <lineage>
        <taxon>Bacteria</taxon>
        <taxon>Pseudomonadati</taxon>
        <taxon>Pseudomonadota</taxon>
        <taxon>Alphaproteobacteria</taxon>
        <taxon>Hyphomicrobiales</taxon>
        <taxon>Hyphomicrobiaceae</taxon>
        <taxon>Hyphomicrobium</taxon>
    </lineage>
</organism>
<evidence type="ECO:0000313" key="2">
    <source>
        <dbReference type="EMBL" id="MTD96107.1"/>
    </source>
</evidence>
<dbReference type="Gene3D" id="1.10.10.690">
    <property type="entry name" value="YidB-like"/>
    <property type="match status" value="1"/>
</dbReference>
<protein>
    <submittedName>
        <fullName evidence="2">DUF937 domain-containing protein</fullName>
    </submittedName>
</protein>
<dbReference type="RefSeq" id="WP_154740569.1">
    <property type="nucleotide sequence ID" value="NZ_WMBQ01000002.1"/>
</dbReference>
<comment type="caution">
    <text evidence="2">The sequence shown here is derived from an EMBL/GenBank/DDBJ whole genome shotgun (WGS) entry which is preliminary data.</text>
</comment>
<evidence type="ECO:0000313" key="3">
    <source>
        <dbReference type="Proteomes" id="UP000440694"/>
    </source>
</evidence>
<proteinExistence type="predicted"/>
<gene>
    <name evidence="2" type="ORF">GIW81_17345</name>
</gene>
<dbReference type="Proteomes" id="UP000440694">
    <property type="component" value="Unassembled WGS sequence"/>
</dbReference>
<name>A0A6I3KR33_9HYPH</name>
<dbReference type="EMBL" id="WMBQ01000002">
    <property type="protein sequence ID" value="MTD96107.1"/>
    <property type="molecule type" value="Genomic_DNA"/>
</dbReference>
<dbReference type="InterPro" id="IPR045372">
    <property type="entry name" value="YidB"/>
</dbReference>
<evidence type="ECO:0000256" key="1">
    <source>
        <dbReference type="SAM" id="MobiDB-lite"/>
    </source>
</evidence>
<accession>A0A6I3KR33</accession>
<feature type="region of interest" description="Disordered" evidence="1">
    <location>
        <begin position="36"/>
        <end position="62"/>
    </location>
</feature>
<keyword evidence="3" id="KW-1185">Reference proteome</keyword>
<dbReference type="AlphaFoldDB" id="A0A6I3KR33"/>
<dbReference type="InterPro" id="IPR027405">
    <property type="entry name" value="YidB-like"/>
</dbReference>